<feature type="binding site" evidence="10">
    <location>
        <begin position="109"/>
        <end position="115"/>
    </location>
    <ligand>
        <name>ATP</name>
        <dbReference type="ChEBI" id="CHEBI:30616"/>
    </ligand>
</feature>
<dbReference type="GO" id="GO:0051301">
    <property type="term" value="P:cell division"/>
    <property type="evidence" value="ECO:0007669"/>
    <property type="project" value="UniProtKB-KW"/>
</dbReference>
<dbReference type="eggNOG" id="COG0770">
    <property type="taxonomic scope" value="Bacteria"/>
</dbReference>
<evidence type="ECO:0000256" key="6">
    <source>
        <dbReference type="ARBA" id="ARBA00022960"/>
    </source>
</evidence>
<name>F2JVX2_MARM1</name>
<protein>
    <recommendedName>
        <fullName evidence="10 11">UDP-N-acetylmuramoyl-tripeptide--D-alanyl-D-alanine ligase</fullName>
        <ecNumber evidence="10 11">6.3.2.10</ecNumber>
    </recommendedName>
    <alternativeName>
        <fullName evidence="10">D-alanyl-D-alanine-adding enzyme</fullName>
    </alternativeName>
</protein>
<evidence type="ECO:0000259" key="14">
    <source>
        <dbReference type="Pfam" id="PF08245"/>
    </source>
</evidence>
<dbReference type="GO" id="GO:0005737">
    <property type="term" value="C:cytoplasm"/>
    <property type="evidence" value="ECO:0007669"/>
    <property type="project" value="UniProtKB-SubCell"/>
</dbReference>
<dbReference type="GO" id="GO:0008766">
    <property type="term" value="F:UDP-N-acetylmuramoylalanyl-D-glutamyl-2,6-diaminopimelate-D-alanyl-D-alanine ligase activity"/>
    <property type="evidence" value="ECO:0007669"/>
    <property type="project" value="RHEA"/>
</dbReference>
<dbReference type="PATRIC" id="fig|717774.3.peg.2611"/>
<comment type="similarity">
    <text evidence="10">Belongs to the MurCDEF family. MurF subfamily.</text>
</comment>
<dbReference type="InterPro" id="IPR036615">
    <property type="entry name" value="Mur_ligase_C_dom_sf"/>
</dbReference>
<dbReference type="RefSeq" id="WP_013661662.1">
    <property type="nucleotide sequence ID" value="NC_015276.1"/>
</dbReference>
<dbReference type="HOGENOM" id="CLU_031507_4_0_6"/>
<dbReference type="Pfam" id="PF08245">
    <property type="entry name" value="Mur_ligase_M"/>
    <property type="match status" value="1"/>
</dbReference>
<evidence type="ECO:0000256" key="1">
    <source>
        <dbReference type="ARBA" id="ARBA00022490"/>
    </source>
</evidence>
<dbReference type="HAMAP" id="MF_02019">
    <property type="entry name" value="MurF"/>
    <property type="match status" value="1"/>
</dbReference>
<dbReference type="Gene3D" id="3.40.1190.10">
    <property type="entry name" value="Mur-like, catalytic domain"/>
    <property type="match status" value="1"/>
</dbReference>
<evidence type="ECO:0000256" key="8">
    <source>
        <dbReference type="ARBA" id="ARBA00023306"/>
    </source>
</evidence>
<dbReference type="GO" id="GO:0009252">
    <property type="term" value="P:peptidoglycan biosynthetic process"/>
    <property type="evidence" value="ECO:0007669"/>
    <property type="project" value="UniProtKB-UniRule"/>
</dbReference>
<comment type="subcellular location">
    <subcellularLocation>
        <location evidence="10 11">Cytoplasm</location>
    </subcellularLocation>
</comment>
<evidence type="ECO:0000313" key="16">
    <source>
        <dbReference type="Proteomes" id="UP000001062"/>
    </source>
</evidence>
<accession>F2JVX2</accession>
<dbReference type="SUPFAM" id="SSF53623">
    <property type="entry name" value="MurD-like peptide ligases, catalytic domain"/>
    <property type="match status" value="1"/>
</dbReference>
<dbReference type="GO" id="GO:0071555">
    <property type="term" value="P:cell wall organization"/>
    <property type="evidence" value="ECO:0007669"/>
    <property type="project" value="UniProtKB-KW"/>
</dbReference>
<dbReference type="InterPro" id="IPR036565">
    <property type="entry name" value="Mur-like_cat_sf"/>
</dbReference>
<dbReference type="PANTHER" id="PTHR43024:SF1">
    <property type="entry name" value="UDP-N-ACETYLMURAMOYL-TRIPEPTIDE--D-ALANYL-D-ALANINE LIGASE"/>
    <property type="match status" value="1"/>
</dbReference>
<dbReference type="KEGG" id="mme:Marme_2526"/>
<evidence type="ECO:0000256" key="3">
    <source>
        <dbReference type="ARBA" id="ARBA00022618"/>
    </source>
</evidence>
<evidence type="ECO:0000256" key="11">
    <source>
        <dbReference type="RuleBase" id="RU004136"/>
    </source>
</evidence>
<dbReference type="STRING" id="717774.Marme_2526"/>
<evidence type="ECO:0000256" key="7">
    <source>
        <dbReference type="ARBA" id="ARBA00022984"/>
    </source>
</evidence>
<dbReference type="EMBL" id="CP002583">
    <property type="protein sequence ID" value="ADZ91758.1"/>
    <property type="molecule type" value="Genomic_DNA"/>
</dbReference>
<dbReference type="InterPro" id="IPR004101">
    <property type="entry name" value="Mur_ligase_C"/>
</dbReference>
<keyword evidence="2 10" id="KW-0436">Ligase</keyword>
<keyword evidence="6 10" id="KW-0133">Cell shape</keyword>
<dbReference type="GO" id="GO:0008360">
    <property type="term" value="P:regulation of cell shape"/>
    <property type="evidence" value="ECO:0007669"/>
    <property type="project" value="UniProtKB-KW"/>
</dbReference>
<comment type="function">
    <text evidence="10 11">Involved in cell wall formation. Catalyzes the final step in the synthesis of UDP-N-acetylmuramoyl-pentapeptide, the precursor of murein.</text>
</comment>
<comment type="pathway">
    <text evidence="10 11">Cell wall biogenesis; peptidoglycan biosynthesis.</text>
</comment>
<dbReference type="Pfam" id="PF02875">
    <property type="entry name" value="Mur_ligase_C"/>
    <property type="match status" value="1"/>
</dbReference>
<dbReference type="SUPFAM" id="SSF63418">
    <property type="entry name" value="MurE/MurF N-terminal domain"/>
    <property type="match status" value="1"/>
</dbReference>
<dbReference type="GO" id="GO:0005524">
    <property type="term" value="F:ATP binding"/>
    <property type="evidence" value="ECO:0007669"/>
    <property type="project" value="UniProtKB-UniRule"/>
</dbReference>
<dbReference type="GO" id="GO:0047480">
    <property type="term" value="F:UDP-N-acetylmuramoyl-tripeptide-D-alanyl-D-alanine ligase activity"/>
    <property type="evidence" value="ECO:0007669"/>
    <property type="project" value="UniProtKB-UniRule"/>
</dbReference>
<dbReference type="Gene3D" id="3.40.1390.10">
    <property type="entry name" value="MurE/MurF, N-terminal domain"/>
    <property type="match status" value="1"/>
</dbReference>
<dbReference type="SUPFAM" id="SSF53244">
    <property type="entry name" value="MurD-like peptide ligases, peptide-binding domain"/>
    <property type="match status" value="1"/>
</dbReference>
<keyword evidence="3 10" id="KW-0132">Cell division</keyword>
<organism evidence="15 16">
    <name type="scientific">Marinomonas mediterranea (strain ATCC 700492 / JCM 21426 / NBRC 103028 / MMB-1)</name>
    <dbReference type="NCBI Taxonomy" id="717774"/>
    <lineage>
        <taxon>Bacteria</taxon>
        <taxon>Pseudomonadati</taxon>
        <taxon>Pseudomonadota</taxon>
        <taxon>Gammaproteobacteria</taxon>
        <taxon>Oceanospirillales</taxon>
        <taxon>Oceanospirillaceae</taxon>
        <taxon>Marinomonas</taxon>
    </lineage>
</organism>
<evidence type="ECO:0000256" key="5">
    <source>
        <dbReference type="ARBA" id="ARBA00022840"/>
    </source>
</evidence>
<keyword evidence="7 10" id="KW-0573">Peptidoglycan synthesis</keyword>
<evidence type="ECO:0000256" key="9">
    <source>
        <dbReference type="ARBA" id="ARBA00023316"/>
    </source>
</evidence>
<dbReference type="OrthoDB" id="9801978at2"/>
<dbReference type="Gene3D" id="3.90.190.20">
    <property type="entry name" value="Mur ligase, C-terminal domain"/>
    <property type="match status" value="1"/>
</dbReference>
<dbReference type="Proteomes" id="UP000001062">
    <property type="component" value="Chromosome"/>
</dbReference>
<keyword evidence="8 10" id="KW-0131">Cell cycle</keyword>
<sequence>MLKELKLSQIADICGGTLFGEDACVIDVSTDSRDDLSNKLFLALRGEKFNGHSFVDKAIDQGASGVLVDVDSGVSLEPRIVVHNTLLAYHDIARFLRDAFQGRVFSITGSNGKTSVKDWLAQSLEDFGCVLKTQSNFNNHIGVPKTLIQIENNHQFAVVEAGTSFPGEISILSKTIHADVVIVTNASGSHLEGFGSTKAIAEEKGDLITYSSLYSKVILNFDDPFFEYWKGLTGKREFFSFSLSDASADLYVSDLDLGASESSCIVHFRDQSSLVTIPAPGKHQVYNALAVIGALMHVDVHFIDALNKVSKAVQVKGRMEFGLTKNNALLIDDCYNASPTSVEAAIDVLSMQKPIKKWLVLGALGELGDQEESIHRGLGKYAAEKKIDCVLAVGPIAGLAVDEFKKVGREGRVYASKESLAQFLLTLNNEHAVLVKGSRSAKMDDIVNVIKI</sequence>
<feature type="domain" description="Mur ligase N-terminal catalytic" evidence="12">
    <location>
        <begin position="28"/>
        <end position="81"/>
    </location>
</feature>
<feature type="domain" description="Mur ligase C-terminal" evidence="13">
    <location>
        <begin position="317"/>
        <end position="439"/>
    </location>
</feature>
<dbReference type="PANTHER" id="PTHR43024">
    <property type="entry name" value="UDP-N-ACETYLMURAMOYL-TRIPEPTIDE--D-ALANYL-D-ALANINE LIGASE"/>
    <property type="match status" value="1"/>
</dbReference>
<keyword evidence="4 10" id="KW-0547">Nucleotide-binding</keyword>
<dbReference type="InterPro" id="IPR005863">
    <property type="entry name" value="UDP-N-AcMur_synth"/>
</dbReference>
<proteinExistence type="inferred from homology"/>
<evidence type="ECO:0000313" key="15">
    <source>
        <dbReference type="EMBL" id="ADZ91758.1"/>
    </source>
</evidence>
<keyword evidence="1 10" id="KW-0963">Cytoplasm</keyword>
<evidence type="ECO:0000259" key="13">
    <source>
        <dbReference type="Pfam" id="PF02875"/>
    </source>
</evidence>
<dbReference type="UniPathway" id="UPA00219"/>
<keyword evidence="9 10" id="KW-0961">Cell wall biogenesis/degradation</keyword>
<dbReference type="Pfam" id="PF01225">
    <property type="entry name" value="Mur_ligase"/>
    <property type="match status" value="1"/>
</dbReference>
<keyword evidence="5 10" id="KW-0067">ATP-binding</keyword>
<reference evidence="15 16" key="1">
    <citation type="journal article" date="2012" name="Stand. Genomic Sci.">
        <title>Complete genome sequence of the melanogenic marine bacterium Marinomonas mediterranea type strain (MMB-1(T)).</title>
        <authorList>
            <person name="Lucas-Elio P."/>
            <person name="Goodwin L."/>
            <person name="Woyke T."/>
            <person name="Pitluck S."/>
            <person name="Nolan M."/>
            <person name="Kyrpides N.C."/>
            <person name="Detter J.C."/>
            <person name="Copeland A."/>
            <person name="Teshima H."/>
            <person name="Bruce D."/>
            <person name="Detter C."/>
            <person name="Tapia R."/>
            <person name="Han S."/>
            <person name="Land M.L."/>
            <person name="Ivanova N."/>
            <person name="Mikhailova N."/>
            <person name="Johnston A.W."/>
            <person name="Sanchez-Amat A."/>
        </authorList>
    </citation>
    <scope>NUCLEOTIDE SEQUENCE [LARGE SCALE GENOMIC DNA]</scope>
    <source>
        <strain evidence="16">ATCC 700492 / JCM 21426 / NBRC 103028 / MMB-1</strain>
    </source>
</reference>
<evidence type="ECO:0000256" key="2">
    <source>
        <dbReference type="ARBA" id="ARBA00022598"/>
    </source>
</evidence>
<dbReference type="EC" id="6.3.2.10" evidence="10 11"/>
<keyword evidence="16" id="KW-1185">Reference proteome</keyword>
<dbReference type="InterPro" id="IPR051046">
    <property type="entry name" value="MurCDEF_CellWall_CoF430Synth"/>
</dbReference>
<feature type="domain" description="Mur ligase central" evidence="14">
    <location>
        <begin position="107"/>
        <end position="294"/>
    </location>
</feature>
<evidence type="ECO:0000256" key="10">
    <source>
        <dbReference type="HAMAP-Rule" id="MF_02019"/>
    </source>
</evidence>
<dbReference type="AlphaFoldDB" id="F2JVX2"/>
<dbReference type="InterPro" id="IPR013221">
    <property type="entry name" value="Mur_ligase_cen"/>
</dbReference>
<dbReference type="InterPro" id="IPR035911">
    <property type="entry name" value="MurE/MurF_N"/>
</dbReference>
<comment type="catalytic activity">
    <reaction evidence="10 11">
        <text>D-alanyl-D-alanine + UDP-N-acetyl-alpha-D-muramoyl-L-alanyl-gamma-D-glutamyl-meso-2,6-diaminopimelate + ATP = UDP-N-acetyl-alpha-D-muramoyl-L-alanyl-gamma-D-glutamyl-meso-2,6-diaminopimeloyl-D-alanyl-D-alanine + ADP + phosphate + H(+)</text>
        <dbReference type="Rhea" id="RHEA:28374"/>
        <dbReference type="ChEBI" id="CHEBI:15378"/>
        <dbReference type="ChEBI" id="CHEBI:30616"/>
        <dbReference type="ChEBI" id="CHEBI:43474"/>
        <dbReference type="ChEBI" id="CHEBI:57822"/>
        <dbReference type="ChEBI" id="CHEBI:61386"/>
        <dbReference type="ChEBI" id="CHEBI:83905"/>
        <dbReference type="ChEBI" id="CHEBI:456216"/>
        <dbReference type="EC" id="6.3.2.10"/>
    </reaction>
</comment>
<dbReference type="NCBIfam" id="TIGR01143">
    <property type="entry name" value="murF"/>
    <property type="match status" value="1"/>
</dbReference>
<evidence type="ECO:0000259" key="12">
    <source>
        <dbReference type="Pfam" id="PF01225"/>
    </source>
</evidence>
<dbReference type="InterPro" id="IPR000713">
    <property type="entry name" value="Mur_ligase_N"/>
</dbReference>
<evidence type="ECO:0000256" key="4">
    <source>
        <dbReference type="ARBA" id="ARBA00022741"/>
    </source>
</evidence>
<gene>
    <name evidence="10" type="primary">murF</name>
    <name evidence="15" type="ordered locus">Marme_2526</name>
</gene>